<dbReference type="InterPro" id="IPR010895">
    <property type="entry name" value="CHRD"/>
</dbReference>
<evidence type="ECO:0000313" key="3">
    <source>
        <dbReference type="Proteomes" id="UP000515312"/>
    </source>
</evidence>
<dbReference type="EMBL" id="CP060394">
    <property type="protein sequence ID" value="QNI31156.1"/>
    <property type="molecule type" value="Genomic_DNA"/>
</dbReference>
<dbReference type="KEGG" id="adin:H7849_18950"/>
<keyword evidence="3" id="KW-1185">Reference proteome</keyword>
<evidence type="ECO:0000259" key="1">
    <source>
        <dbReference type="SMART" id="SM00754"/>
    </source>
</evidence>
<dbReference type="Pfam" id="PF07452">
    <property type="entry name" value="CHRD"/>
    <property type="match status" value="1"/>
</dbReference>
<proteinExistence type="predicted"/>
<gene>
    <name evidence="2" type="ORF">H7849_18950</name>
</gene>
<feature type="domain" description="CHRD" evidence="1">
    <location>
        <begin position="50"/>
        <end position="193"/>
    </location>
</feature>
<reference evidence="2 3" key="1">
    <citation type="submission" date="2020-08" db="EMBL/GenBank/DDBJ databases">
        <title>Edaphobacter telluris sp. nov. and Acidobacterium dinghuensis sp. nov., two acidobacteria isolated from forest soil.</title>
        <authorList>
            <person name="Fu J."/>
            <person name="Qiu L."/>
        </authorList>
    </citation>
    <scope>NUCLEOTIDE SEQUENCE [LARGE SCALE GENOMIC DNA]</scope>
    <source>
        <strain evidence="2">4Y35</strain>
    </source>
</reference>
<dbReference type="Proteomes" id="UP000515312">
    <property type="component" value="Chromosome"/>
</dbReference>
<organism evidence="2 3">
    <name type="scientific">Alloacidobacterium dinghuense</name>
    <dbReference type="NCBI Taxonomy" id="2763107"/>
    <lineage>
        <taxon>Bacteria</taxon>
        <taxon>Pseudomonadati</taxon>
        <taxon>Acidobacteriota</taxon>
        <taxon>Terriglobia</taxon>
        <taxon>Terriglobales</taxon>
        <taxon>Acidobacteriaceae</taxon>
        <taxon>Alloacidobacterium</taxon>
    </lineage>
</organism>
<protein>
    <submittedName>
        <fullName evidence="2">CHRD domain-containing protein</fullName>
    </submittedName>
</protein>
<name>A0A7G8BF36_9BACT</name>
<dbReference type="SMART" id="SM00754">
    <property type="entry name" value="CHRD"/>
    <property type="match status" value="1"/>
</dbReference>
<accession>A0A7G8BF36</accession>
<evidence type="ECO:0000313" key="2">
    <source>
        <dbReference type="EMBL" id="QNI31156.1"/>
    </source>
</evidence>
<dbReference type="RefSeq" id="WP_186741569.1">
    <property type="nucleotide sequence ID" value="NZ_CP060394.1"/>
</dbReference>
<sequence>MTKAFSNTTIGESVLQFAALLIKSLLLLSALFVLLQQGSNAHAQEWDRGDTLKADLVSFEQVPSVLAPSHGKFEAQINDNETISFELSYANMSSAVVQAHIHFGASMTNGGVVVFLCGGNVKPPCPASGTVTGTITASDVSILPSTNVDSVIPQGIEPGNLAGLIKAIRRGDTYINVHTTNFPSGEIRGQVRIQ</sequence>
<dbReference type="AlphaFoldDB" id="A0A7G8BF36"/>